<feature type="non-terminal residue" evidence="1">
    <location>
        <position position="1"/>
    </location>
</feature>
<evidence type="ECO:0000313" key="1">
    <source>
        <dbReference type="EMBL" id="GAG73454.1"/>
    </source>
</evidence>
<sequence>LNKAASKNFYQYILNKDEVIKDFNNLGLKLKYAKPFDGIKGFKDDIFFLKFFIKRFLQILYDKRNSNFINLIKVLLDKILIKFSGHSILLVFQKF</sequence>
<comment type="caution">
    <text evidence="1">The sequence shown here is derived from an EMBL/GenBank/DDBJ whole genome shotgun (WGS) entry which is preliminary data.</text>
</comment>
<dbReference type="EMBL" id="BART01001823">
    <property type="protein sequence ID" value="GAG73454.1"/>
    <property type="molecule type" value="Genomic_DNA"/>
</dbReference>
<proteinExistence type="predicted"/>
<gene>
    <name evidence="1" type="ORF">S01H4_06059</name>
</gene>
<accession>X0ZVI0</accession>
<name>X0ZVI0_9ZZZZ</name>
<organism evidence="1">
    <name type="scientific">marine sediment metagenome</name>
    <dbReference type="NCBI Taxonomy" id="412755"/>
    <lineage>
        <taxon>unclassified sequences</taxon>
        <taxon>metagenomes</taxon>
        <taxon>ecological metagenomes</taxon>
    </lineage>
</organism>
<reference evidence="1" key="1">
    <citation type="journal article" date="2014" name="Front. Microbiol.">
        <title>High frequency of phylogenetically diverse reductive dehalogenase-homologous genes in deep subseafloor sedimentary metagenomes.</title>
        <authorList>
            <person name="Kawai M."/>
            <person name="Futagami T."/>
            <person name="Toyoda A."/>
            <person name="Takaki Y."/>
            <person name="Nishi S."/>
            <person name="Hori S."/>
            <person name="Arai W."/>
            <person name="Tsubouchi T."/>
            <person name="Morono Y."/>
            <person name="Uchiyama I."/>
            <person name="Ito T."/>
            <person name="Fujiyama A."/>
            <person name="Inagaki F."/>
            <person name="Takami H."/>
        </authorList>
    </citation>
    <scope>NUCLEOTIDE SEQUENCE</scope>
    <source>
        <strain evidence="1">Expedition CK06-06</strain>
    </source>
</reference>
<protein>
    <submittedName>
        <fullName evidence="1">Uncharacterized protein</fullName>
    </submittedName>
</protein>
<dbReference type="AlphaFoldDB" id="X0ZVI0"/>